<evidence type="ECO:0000313" key="1">
    <source>
        <dbReference type="Proteomes" id="UP000887576"/>
    </source>
</evidence>
<dbReference type="WBParaSite" id="JU765_v2.g859.t1">
    <property type="protein sequence ID" value="JU765_v2.g859.t1"/>
    <property type="gene ID" value="JU765_v2.g859"/>
</dbReference>
<proteinExistence type="predicted"/>
<organism evidence="1 2">
    <name type="scientific">Panagrolaimus sp. JU765</name>
    <dbReference type="NCBI Taxonomy" id="591449"/>
    <lineage>
        <taxon>Eukaryota</taxon>
        <taxon>Metazoa</taxon>
        <taxon>Ecdysozoa</taxon>
        <taxon>Nematoda</taxon>
        <taxon>Chromadorea</taxon>
        <taxon>Rhabditida</taxon>
        <taxon>Tylenchina</taxon>
        <taxon>Panagrolaimomorpha</taxon>
        <taxon>Panagrolaimoidea</taxon>
        <taxon>Panagrolaimidae</taxon>
        <taxon>Panagrolaimus</taxon>
    </lineage>
</organism>
<protein>
    <submittedName>
        <fullName evidence="2">Uncharacterized protein</fullName>
    </submittedName>
</protein>
<sequence length="257" mass="27971">MSISPGTALVDKVCIVTGASEGIDEAISKILAIDGGSNVILASRQIDKLNALVEKLQSSGCPEGNVIAVKCDVTKKEDCQNVYKIVMEKFGKVDVLVNCAGLMYYTMMKNLHFDEWSKQIDVNCHGTVNMIGAVLPCFIEHRSGHILNITSDAGKRGFAGLSVYSGTKFFIEGFTQGLRQEMIEYNVRITNIQPGDVSTKLASRSTDEEATKKYDFSKAGHKILDPEDVAKTVLFALTQPSHVALNEILIEPQAAPI</sequence>
<evidence type="ECO:0000313" key="2">
    <source>
        <dbReference type="WBParaSite" id="JU765_v2.g859.t1"/>
    </source>
</evidence>
<accession>A0AC34RN01</accession>
<reference evidence="2" key="1">
    <citation type="submission" date="2022-11" db="UniProtKB">
        <authorList>
            <consortium name="WormBaseParasite"/>
        </authorList>
    </citation>
    <scope>IDENTIFICATION</scope>
</reference>
<name>A0AC34RN01_9BILA</name>
<dbReference type="Proteomes" id="UP000887576">
    <property type="component" value="Unplaced"/>
</dbReference>